<protein>
    <submittedName>
        <fullName evidence="1">CRISPR system Cascade subunit CasB</fullName>
    </submittedName>
</protein>
<evidence type="ECO:0000313" key="1">
    <source>
        <dbReference type="EMBL" id="APZ52954.1"/>
    </source>
</evidence>
<accession>A0A1P8UU85</accession>
<reference evidence="1 2" key="1">
    <citation type="submission" date="2016-04" db="EMBL/GenBank/DDBJ databases">
        <title>Deep-sea bacteria in the southern Pacific.</title>
        <authorList>
            <person name="Tang K."/>
        </authorList>
    </citation>
    <scope>NUCLEOTIDE SEQUENCE [LARGE SCALE GENOMIC DNA]</scope>
    <source>
        <strain evidence="1 2">JLT2014</strain>
    </source>
</reference>
<dbReference type="KEGG" id="paby:Ga0080574_TMP2620"/>
<dbReference type="NCBIfam" id="TIGR02548">
    <property type="entry name" value="casB_cse2"/>
    <property type="match status" value="1"/>
</dbReference>
<organism evidence="1 2">
    <name type="scientific">Salipiger abyssi</name>
    <dbReference type="NCBI Taxonomy" id="1250539"/>
    <lineage>
        <taxon>Bacteria</taxon>
        <taxon>Pseudomonadati</taxon>
        <taxon>Pseudomonadota</taxon>
        <taxon>Alphaproteobacteria</taxon>
        <taxon>Rhodobacterales</taxon>
        <taxon>Roseobacteraceae</taxon>
        <taxon>Salipiger</taxon>
    </lineage>
</organism>
<proteinExistence type="predicted"/>
<keyword evidence="2" id="KW-1185">Reference proteome</keyword>
<dbReference type="EMBL" id="CP015093">
    <property type="protein sequence ID" value="APZ52954.1"/>
    <property type="molecule type" value="Genomic_DNA"/>
</dbReference>
<dbReference type="Proteomes" id="UP000187059">
    <property type="component" value="Chromosome"/>
</dbReference>
<dbReference type="RefSeq" id="WP_076699922.1">
    <property type="nucleotide sequence ID" value="NZ_CP015093.1"/>
</dbReference>
<sequence>MTESEDRKRPGQIILGWWSVELGGRESAAQKGLSARLRRGDDVTVLCQRPVHELAGLLGLRDGARIARLARVLAHVRDHTGASLPRRLGGKDPVLSPLRFERLIHSEGEELETAIRRALPMVGHAANVAHLGEAILFWSDATRTGWCFEYYGADAPQTPTSSKDSAQ</sequence>
<evidence type="ECO:0000313" key="2">
    <source>
        <dbReference type="Proteomes" id="UP000187059"/>
    </source>
</evidence>
<dbReference type="OrthoDB" id="7279660at2"/>
<dbReference type="STRING" id="1250539.Ga0080574_TMP2620"/>
<dbReference type="AlphaFoldDB" id="A0A1P8UU85"/>
<name>A0A1P8UU85_9RHOB</name>
<dbReference type="InterPro" id="IPR013382">
    <property type="entry name" value="CRISPR-assoc_prot_Cse2"/>
</dbReference>
<gene>
    <name evidence="1" type="ORF">Ga0080574_TMP2620</name>
</gene>
<dbReference type="Gene3D" id="1.10.520.40">
    <property type="entry name" value="CRISPR-associated protein Cse2"/>
    <property type="match status" value="1"/>
</dbReference>
<dbReference type="InterPro" id="IPR038287">
    <property type="entry name" value="Cse2_sf"/>
</dbReference>